<evidence type="ECO:0000313" key="4">
    <source>
        <dbReference type="EMBL" id="TQE97734.1"/>
    </source>
</evidence>
<dbReference type="PANTHER" id="PTHR43547">
    <property type="entry name" value="TWO-COMPONENT HISTIDINE KINASE"/>
    <property type="match status" value="1"/>
</dbReference>
<keyword evidence="1 2" id="KW-0597">Phosphoprotein</keyword>
<dbReference type="SUPFAM" id="SSF52172">
    <property type="entry name" value="CheY-like"/>
    <property type="match status" value="1"/>
</dbReference>
<protein>
    <submittedName>
        <fullName evidence="4">Response regulator</fullName>
    </submittedName>
</protein>
<dbReference type="InterPro" id="IPR036890">
    <property type="entry name" value="HATPase_C_sf"/>
</dbReference>
<organism evidence="4 5">
    <name type="scientific">Litorilinea aerophila</name>
    <dbReference type="NCBI Taxonomy" id="1204385"/>
    <lineage>
        <taxon>Bacteria</taxon>
        <taxon>Bacillati</taxon>
        <taxon>Chloroflexota</taxon>
        <taxon>Caldilineae</taxon>
        <taxon>Caldilineales</taxon>
        <taxon>Caldilineaceae</taxon>
        <taxon>Litorilinea</taxon>
    </lineage>
</organism>
<evidence type="ECO:0000313" key="5">
    <source>
        <dbReference type="Proteomes" id="UP000317371"/>
    </source>
</evidence>
<dbReference type="PROSITE" id="PS50110">
    <property type="entry name" value="RESPONSE_REGULATORY"/>
    <property type="match status" value="1"/>
</dbReference>
<evidence type="ECO:0000256" key="2">
    <source>
        <dbReference type="PROSITE-ProRule" id="PRU00169"/>
    </source>
</evidence>
<evidence type="ECO:0000256" key="1">
    <source>
        <dbReference type="ARBA" id="ARBA00022553"/>
    </source>
</evidence>
<reference evidence="4 5" key="1">
    <citation type="submission" date="2019-06" db="EMBL/GenBank/DDBJ databases">
        <title>Genome sequence of Litorilinea aerophila BAA-2444.</title>
        <authorList>
            <person name="Maclea K.S."/>
            <person name="Maurais E.G."/>
            <person name="Iannazzi L.C."/>
        </authorList>
    </citation>
    <scope>NUCLEOTIDE SEQUENCE [LARGE SCALE GENOMIC DNA]</scope>
    <source>
        <strain evidence="4 5">ATCC BAA-2444</strain>
    </source>
</reference>
<dbReference type="InterPro" id="IPR001789">
    <property type="entry name" value="Sig_transdc_resp-reg_receiver"/>
</dbReference>
<proteinExistence type="predicted"/>
<dbReference type="Pfam" id="PF00072">
    <property type="entry name" value="Response_reg"/>
    <property type="match status" value="1"/>
</dbReference>
<keyword evidence="5" id="KW-1185">Reference proteome</keyword>
<sequence length="407" mass="45486">MSHNERHQPAPAEPGPPPEFVEQVKQALDHLYDIDFLERHPLTFTTGAGEESPPALRGQRLRWELSAAIEALNPGAHVPFAAPPARIYNLLSLRYVERRSVLQAAQELNLSERQAHRDLRQGEERVAAQLWARRPELSRQEPRALQLSSFEAEMARFEPHPRPTDLGQLLRHARQVVAPLAAQRGIDLQIHLSTQQAVVSLDPAIAEQVLVNTLSHAIQQAAGGYLTVRLHDRSDTVRISLEFAVSSASQPRTALDLVTLQIADRLGWQLSQETPEPELRTICLQIPTRGPTVLVIDDNEGLVSLLERYLTDQACRVVAATNGQEGLQLLENLVPDAIILDIMMPEMHGWEFLQRVRARPALARVPVIICSVIHNPQLAYSLGASFFLPKPVRRRDILEALQQVGVM</sequence>
<name>A0A540VLT8_9CHLR</name>
<feature type="domain" description="Response regulatory" evidence="3">
    <location>
        <begin position="292"/>
        <end position="405"/>
    </location>
</feature>
<comment type="caution">
    <text evidence="4">The sequence shown here is derived from an EMBL/GenBank/DDBJ whole genome shotgun (WGS) entry which is preliminary data.</text>
</comment>
<dbReference type="SMART" id="SM00448">
    <property type="entry name" value="REC"/>
    <property type="match status" value="1"/>
</dbReference>
<dbReference type="AlphaFoldDB" id="A0A540VLT8"/>
<dbReference type="Proteomes" id="UP000317371">
    <property type="component" value="Unassembled WGS sequence"/>
</dbReference>
<evidence type="ECO:0000259" key="3">
    <source>
        <dbReference type="PROSITE" id="PS50110"/>
    </source>
</evidence>
<gene>
    <name evidence="4" type="ORF">FKZ61_02355</name>
</gene>
<dbReference type="SUPFAM" id="SSF55874">
    <property type="entry name" value="ATPase domain of HSP90 chaperone/DNA topoisomerase II/histidine kinase"/>
    <property type="match status" value="1"/>
</dbReference>
<accession>A0A540VLT8</accession>
<feature type="modified residue" description="4-aspartylphosphate" evidence="2">
    <location>
        <position position="341"/>
    </location>
</feature>
<dbReference type="Gene3D" id="3.40.50.2300">
    <property type="match status" value="1"/>
</dbReference>
<dbReference type="OrthoDB" id="157773at2"/>
<dbReference type="EMBL" id="VIGC01000002">
    <property type="protein sequence ID" value="TQE97734.1"/>
    <property type="molecule type" value="Genomic_DNA"/>
</dbReference>
<dbReference type="GO" id="GO:0000155">
    <property type="term" value="F:phosphorelay sensor kinase activity"/>
    <property type="evidence" value="ECO:0007669"/>
    <property type="project" value="TreeGrafter"/>
</dbReference>
<dbReference type="Gene3D" id="3.30.565.10">
    <property type="entry name" value="Histidine kinase-like ATPase, C-terminal domain"/>
    <property type="match status" value="1"/>
</dbReference>
<dbReference type="RefSeq" id="WP_141608461.1">
    <property type="nucleotide sequence ID" value="NZ_VIGC02000002.1"/>
</dbReference>
<dbReference type="InterPro" id="IPR011006">
    <property type="entry name" value="CheY-like_superfamily"/>
</dbReference>
<dbReference type="PANTHER" id="PTHR43547:SF2">
    <property type="entry name" value="HYBRID SIGNAL TRANSDUCTION HISTIDINE KINASE C"/>
    <property type="match status" value="1"/>
</dbReference>
<dbReference type="InParanoid" id="A0A540VLT8"/>